<evidence type="ECO:0000313" key="3">
    <source>
        <dbReference type="Proteomes" id="UP000799291"/>
    </source>
</evidence>
<protein>
    <submittedName>
        <fullName evidence="2">Uncharacterized protein</fullName>
    </submittedName>
</protein>
<proteinExistence type="predicted"/>
<gene>
    <name evidence="2" type="ORF">K458DRAFT_183047</name>
</gene>
<evidence type="ECO:0000313" key="2">
    <source>
        <dbReference type="EMBL" id="KAF2676305.1"/>
    </source>
</evidence>
<reference evidence="2" key="1">
    <citation type="journal article" date="2020" name="Stud. Mycol.">
        <title>101 Dothideomycetes genomes: a test case for predicting lifestyles and emergence of pathogens.</title>
        <authorList>
            <person name="Haridas S."/>
            <person name="Albert R."/>
            <person name="Binder M."/>
            <person name="Bloem J."/>
            <person name="Labutti K."/>
            <person name="Salamov A."/>
            <person name="Andreopoulos B."/>
            <person name="Baker S."/>
            <person name="Barry K."/>
            <person name="Bills G."/>
            <person name="Bluhm B."/>
            <person name="Cannon C."/>
            <person name="Castanera R."/>
            <person name="Culley D."/>
            <person name="Daum C."/>
            <person name="Ezra D."/>
            <person name="Gonzalez J."/>
            <person name="Henrissat B."/>
            <person name="Kuo A."/>
            <person name="Liang C."/>
            <person name="Lipzen A."/>
            <person name="Lutzoni F."/>
            <person name="Magnuson J."/>
            <person name="Mondo S."/>
            <person name="Nolan M."/>
            <person name="Ohm R."/>
            <person name="Pangilinan J."/>
            <person name="Park H.-J."/>
            <person name="Ramirez L."/>
            <person name="Alfaro M."/>
            <person name="Sun H."/>
            <person name="Tritt A."/>
            <person name="Yoshinaga Y."/>
            <person name="Zwiers L.-H."/>
            <person name="Turgeon B."/>
            <person name="Goodwin S."/>
            <person name="Spatafora J."/>
            <person name="Crous P."/>
            <person name="Grigoriev I."/>
        </authorList>
    </citation>
    <scope>NUCLEOTIDE SEQUENCE</scope>
    <source>
        <strain evidence="2">CBS 122367</strain>
    </source>
</reference>
<evidence type="ECO:0000256" key="1">
    <source>
        <dbReference type="SAM" id="MobiDB-lite"/>
    </source>
</evidence>
<feature type="region of interest" description="Disordered" evidence="1">
    <location>
        <begin position="81"/>
        <end position="123"/>
    </location>
</feature>
<feature type="compositionally biased region" description="Polar residues" evidence="1">
    <location>
        <begin position="112"/>
        <end position="123"/>
    </location>
</feature>
<keyword evidence="3" id="KW-1185">Reference proteome</keyword>
<dbReference type="EMBL" id="MU005636">
    <property type="protein sequence ID" value="KAF2676305.1"/>
    <property type="molecule type" value="Genomic_DNA"/>
</dbReference>
<name>A0A6G1IDU8_9PLEO</name>
<organism evidence="2 3">
    <name type="scientific">Lentithecium fluviatile CBS 122367</name>
    <dbReference type="NCBI Taxonomy" id="1168545"/>
    <lineage>
        <taxon>Eukaryota</taxon>
        <taxon>Fungi</taxon>
        <taxon>Dikarya</taxon>
        <taxon>Ascomycota</taxon>
        <taxon>Pezizomycotina</taxon>
        <taxon>Dothideomycetes</taxon>
        <taxon>Pleosporomycetidae</taxon>
        <taxon>Pleosporales</taxon>
        <taxon>Massarineae</taxon>
        <taxon>Lentitheciaceae</taxon>
        <taxon>Lentithecium</taxon>
    </lineage>
</organism>
<dbReference type="Proteomes" id="UP000799291">
    <property type="component" value="Unassembled WGS sequence"/>
</dbReference>
<accession>A0A6G1IDU8</accession>
<dbReference type="AlphaFoldDB" id="A0A6G1IDU8"/>
<sequence>MNGSVPLSSALAETGACTSPCYMGRLVASGRFRRAAQDSGSLPAALLLRRDPDRCRTAGDVEQEFCQDPIGRIKCSSPARACGQKHAEPGGRHGKPMSMPQKGERHSCESGVGTTLWQGSLPRTSPASETFLKALMDPPSPRAGINSPSWRGPFSFEHQLMLWRRIQVATAAI</sequence>